<dbReference type="GO" id="GO:1903241">
    <property type="term" value="P:U2-type prespliceosome assembly"/>
    <property type="evidence" value="ECO:0007669"/>
    <property type="project" value="Ensembl"/>
</dbReference>
<dbReference type="GeneTree" id="ENSGT00530000063402"/>
<feature type="region of interest" description="Disordered" evidence="7">
    <location>
        <begin position="341"/>
        <end position="375"/>
    </location>
</feature>
<sequence length="502" mass="59359">METILEQQRRYHEERERLMDVMAKEMLTKKSTLRDQINSDHRTRAMEDRYMEVSGNLRDLYDDKDGLRKEELNAISGPNHAKEFYTFLVTTKEEERKQKFKICVPMSVEFEELLKARENPSEEAQNLVEFTDEEGYGRYLDLHDCYLKYINLKASEKLDYITYLSIFDQLFDIPKERKNAEYKRYLEMLLEYLQDYTDRVKPLQDQNELFGKIQTEFEKKWENGTFPGWPKALLYILTPGDMLEFLLNSQRENGPSGFLPRSCKNLILTRMMPEGSLQFRSSRIFTTTGKPGDRRLGKALVLKQYSALGAKSDTERNKDIAFLEAQIYEYVEIPRDEQRHLTHENVQRKQARTGEEREEEEEEQISESESEDEENEIIYNPKNLPLGWDGKPIPYWLYKLHGLNINYNCEICGNYTYRGPKAFQRHFAEWRHAHGMRCLGIPNTAHFANVTQIEDAVSLWAKLKLQKASERWQPDTEEEYEDSSGNVVNKKTYEDLKRQGLL</sequence>
<evidence type="ECO:0000256" key="6">
    <source>
        <dbReference type="ARBA" id="ARBA00023242"/>
    </source>
</evidence>
<dbReference type="eggNOG" id="KOG2636">
    <property type="taxonomic scope" value="Eukaryota"/>
</dbReference>
<evidence type="ECO:0000256" key="5">
    <source>
        <dbReference type="ARBA" id="ARBA00022833"/>
    </source>
</evidence>
<dbReference type="GO" id="GO:0005686">
    <property type="term" value="C:U2 snRNP"/>
    <property type="evidence" value="ECO:0007669"/>
    <property type="project" value="Ensembl"/>
</dbReference>
<comment type="subcellular location">
    <subcellularLocation>
        <location evidence="1">Nucleus</location>
    </subcellularLocation>
</comment>
<dbReference type="Pfam" id="PF16837">
    <property type="entry name" value="SF3A3"/>
    <property type="match status" value="1"/>
</dbReference>
<reference evidence="9" key="2">
    <citation type="submission" date="2025-08" db="UniProtKB">
        <authorList>
            <consortium name="Ensembl"/>
        </authorList>
    </citation>
    <scope>IDENTIFICATION</scope>
    <source>
        <strain evidence="9">Isolate ISIS603380</strain>
    </source>
</reference>
<dbReference type="AlphaFoldDB" id="G3UHV6"/>
<keyword evidence="10" id="KW-1185">Reference proteome</keyword>
<feature type="domain" description="Matrin-type" evidence="8">
    <location>
        <begin position="407"/>
        <end position="438"/>
    </location>
</feature>
<dbReference type="GO" id="GO:0071013">
    <property type="term" value="C:catalytic step 2 spliceosome"/>
    <property type="evidence" value="ECO:0007669"/>
    <property type="project" value="Ensembl"/>
</dbReference>
<evidence type="ECO:0000313" key="9">
    <source>
        <dbReference type="Ensembl" id="ENSLAFP00000027414.1"/>
    </source>
</evidence>
<evidence type="ECO:0000256" key="2">
    <source>
        <dbReference type="ARBA" id="ARBA00008776"/>
    </source>
</evidence>
<dbReference type="PANTHER" id="PTHR12786:SF2">
    <property type="entry name" value="SPLICING FACTOR 3A SUBUNIT 3"/>
    <property type="match status" value="1"/>
</dbReference>
<evidence type="ECO:0000256" key="7">
    <source>
        <dbReference type="SAM" id="MobiDB-lite"/>
    </source>
</evidence>
<dbReference type="PROSITE" id="PS50171">
    <property type="entry name" value="ZF_MATRIN"/>
    <property type="match status" value="1"/>
</dbReference>
<comment type="similarity">
    <text evidence="2">Belongs to the SF3A3 family.</text>
</comment>
<dbReference type="GO" id="GO:0071005">
    <property type="term" value="C:U2-type precatalytic spliceosome"/>
    <property type="evidence" value="ECO:0007669"/>
    <property type="project" value="Ensembl"/>
</dbReference>
<evidence type="ECO:0000256" key="3">
    <source>
        <dbReference type="ARBA" id="ARBA00022723"/>
    </source>
</evidence>
<keyword evidence="5" id="KW-0862">Zinc</keyword>
<dbReference type="GO" id="GO:0003723">
    <property type="term" value="F:RNA binding"/>
    <property type="evidence" value="ECO:0007669"/>
    <property type="project" value="InterPro"/>
</dbReference>
<keyword evidence="6" id="KW-0539">Nucleus</keyword>
<evidence type="ECO:0000256" key="1">
    <source>
        <dbReference type="ARBA" id="ARBA00004123"/>
    </source>
</evidence>
<dbReference type="GO" id="GO:0008270">
    <property type="term" value="F:zinc ion binding"/>
    <property type="evidence" value="ECO:0007669"/>
    <property type="project" value="UniProtKB-KW"/>
</dbReference>
<gene>
    <name evidence="9" type="primary">SF3A3</name>
</gene>
<evidence type="ECO:0000256" key="4">
    <source>
        <dbReference type="ARBA" id="ARBA00022771"/>
    </source>
</evidence>
<keyword evidence="4" id="KW-0863">Zinc-finger</keyword>
<dbReference type="Ensembl" id="ENSLAFT00000027973.1">
    <property type="protein sequence ID" value="ENSLAFP00000027414.1"/>
    <property type="gene ID" value="ENSLAFG00000008094.3"/>
</dbReference>
<evidence type="ECO:0000259" key="8">
    <source>
        <dbReference type="PROSITE" id="PS50171"/>
    </source>
</evidence>
<dbReference type="InParanoid" id="G3UHV6"/>
<organism evidence="9 10">
    <name type="scientific">Loxodonta africana</name>
    <name type="common">African elephant</name>
    <dbReference type="NCBI Taxonomy" id="9785"/>
    <lineage>
        <taxon>Eukaryota</taxon>
        <taxon>Metazoa</taxon>
        <taxon>Chordata</taxon>
        <taxon>Craniata</taxon>
        <taxon>Vertebrata</taxon>
        <taxon>Euteleostomi</taxon>
        <taxon>Mammalia</taxon>
        <taxon>Eutheria</taxon>
        <taxon>Afrotheria</taxon>
        <taxon>Proboscidea</taxon>
        <taxon>Elephantidae</taxon>
        <taxon>Loxodonta</taxon>
    </lineage>
</organism>
<reference evidence="9 10" key="1">
    <citation type="submission" date="2009-06" db="EMBL/GenBank/DDBJ databases">
        <title>The Genome Sequence of Loxodonta africana (African elephant).</title>
        <authorList>
            <person name="Di Palma F."/>
            <person name="Heiman D."/>
            <person name="Young S."/>
            <person name="Johnson J."/>
            <person name="Lander E.S."/>
            <person name="Lindblad-Toh K."/>
        </authorList>
    </citation>
    <scope>NUCLEOTIDE SEQUENCE [LARGE SCALE GENOMIC DNA]</scope>
    <source>
        <strain evidence="9 10">Isolate ISIS603380</strain>
    </source>
</reference>
<dbReference type="PANTHER" id="PTHR12786">
    <property type="entry name" value="SPLICING FACTOR SF3A-RELATED"/>
    <property type="match status" value="1"/>
</dbReference>
<keyword evidence="3" id="KW-0479">Metal-binding</keyword>
<feature type="compositionally biased region" description="Basic and acidic residues" evidence="7">
    <location>
        <begin position="341"/>
        <end position="355"/>
    </location>
</feature>
<feature type="compositionally biased region" description="Acidic residues" evidence="7">
    <location>
        <begin position="356"/>
        <end position="375"/>
    </location>
</feature>
<reference evidence="9" key="3">
    <citation type="submission" date="2025-09" db="UniProtKB">
        <authorList>
            <consortium name="Ensembl"/>
        </authorList>
    </citation>
    <scope>IDENTIFICATION</scope>
    <source>
        <strain evidence="9">Isolate ISIS603380</strain>
    </source>
</reference>
<dbReference type="STRING" id="9785.ENSLAFP00000027414"/>
<dbReference type="InterPro" id="IPR031774">
    <property type="entry name" value="SF3A3_dom"/>
</dbReference>
<accession>G3UHV6</accession>
<name>G3UHV6_LOXAF</name>
<dbReference type="Pfam" id="PF11931">
    <property type="entry name" value="SF3a60_Prp9_C"/>
    <property type="match status" value="1"/>
</dbReference>
<dbReference type="FunCoup" id="G3UHV6">
    <property type="interactions" value="2417"/>
</dbReference>
<dbReference type="InterPro" id="IPR051421">
    <property type="entry name" value="RNA_Proc_DNA_Dmg_Regulator"/>
</dbReference>
<dbReference type="InterPro" id="IPR024598">
    <property type="entry name" value="SF3a60/Prp9_C"/>
</dbReference>
<dbReference type="GO" id="GO:0016607">
    <property type="term" value="C:nuclear speck"/>
    <property type="evidence" value="ECO:0007669"/>
    <property type="project" value="Ensembl"/>
</dbReference>
<evidence type="ECO:0000313" key="10">
    <source>
        <dbReference type="Proteomes" id="UP000007646"/>
    </source>
</evidence>
<dbReference type="Proteomes" id="UP000007646">
    <property type="component" value="Unassembled WGS sequence"/>
</dbReference>
<protein>
    <submittedName>
        <fullName evidence="9">Splicing factor 3a subunit 3</fullName>
    </submittedName>
</protein>
<proteinExistence type="inferred from homology"/>
<dbReference type="InterPro" id="IPR000690">
    <property type="entry name" value="Matrin/U1-C_Znf_C2H2"/>
</dbReference>